<dbReference type="AlphaFoldDB" id="A0A0C3IDJ0"/>
<feature type="region of interest" description="Disordered" evidence="1">
    <location>
        <begin position="93"/>
        <end position="157"/>
    </location>
</feature>
<sequence length="259" mass="28661">MALPPTSRPSTVFISLAFTLTVNGHYIPMIRRSAIPEIGGSQAGITFIFSLCNNRPNFHSGFIGLVVFLGVLIVVCCSAVYYLLRYHEPTDQDRVLRRERSRRRRTELDPSSGSSLGDKFKQSWERVRHGRRRGGRGWMKAGSGDAWESTSSNGNMKSNEFGVSGGQVPKHIENTSCTSTAESPLSDSGNSLVSADYRDPFNEESPVSQTSPASMKIMRSLSPFSMTSSREVVDEDDDTHCRHPSMFSTASGTRFIEHL</sequence>
<feature type="transmembrane region" description="Helical" evidence="2">
    <location>
        <begin position="62"/>
        <end position="84"/>
    </location>
</feature>
<evidence type="ECO:0000256" key="3">
    <source>
        <dbReference type="SAM" id="SignalP"/>
    </source>
</evidence>
<dbReference type="EMBL" id="KN832076">
    <property type="protein sequence ID" value="KIN95122.1"/>
    <property type="molecule type" value="Genomic_DNA"/>
</dbReference>
<feature type="region of interest" description="Disordered" evidence="1">
    <location>
        <begin position="177"/>
        <end position="214"/>
    </location>
</feature>
<feature type="region of interest" description="Disordered" evidence="1">
    <location>
        <begin position="226"/>
        <end position="247"/>
    </location>
</feature>
<reference evidence="5" key="2">
    <citation type="submission" date="2015-01" db="EMBL/GenBank/DDBJ databases">
        <title>Evolutionary Origins and Diversification of the Mycorrhizal Mutualists.</title>
        <authorList>
            <consortium name="DOE Joint Genome Institute"/>
            <consortium name="Mycorrhizal Genomics Consortium"/>
            <person name="Kohler A."/>
            <person name="Kuo A."/>
            <person name="Nagy L.G."/>
            <person name="Floudas D."/>
            <person name="Copeland A."/>
            <person name="Barry K.W."/>
            <person name="Cichocki N."/>
            <person name="Veneault-Fourrey C."/>
            <person name="LaButti K."/>
            <person name="Lindquist E.A."/>
            <person name="Lipzen A."/>
            <person name="Lundell T."/>
            <person name="Morin E."/>
            <person name="Murat C."/>
            <person name="Riley R."/>
            <person name="Ohm R."/>
            <person name="Sun H."/>
            <person name="Tunlid A."/>
            <person name="Henrissat B."/>
            <person name="Grigoriev I.V."/>
            <person name="Hibbett D.S."/>
            <person name="Martin F."/>
        </authorList>
    </citation>
    <scope>NUCLEOTIDE SEQUENCE [LARGE SCALE GENOMIC DNA]</scope>
    <source>
        <strain evidence="5">Marx 270</strain>
    </source>
</reference>
<evidence type="ECO:0000313" key="5">
    <source>
        <dbReference type="Proteomes" id="UP000054217"/>
    </source>
</evidence>
<feature type="compositionally biased region" description="Polar residues" evidence="1">
    <location>
        <begin position="177"/>
        <end position="193"/>
    </location>
</feature>
<evidence type="ECO:0000256" key="2">
    <source>
        <dbReference type="SAM" id="Phobius"/>
    </source>
</evidence>
<dbReference type="HOGENOM" id="CLU_051883_0_0_1"/>
<keyword evidence="3" id="KW-0732">Signal</keyword>
<organism evidence="4 5">
    <name type="scientific">Pisolithus tinctorius Marx 270</name>
    <dbReference type="NCBI Taxonomy" id="870435"/>
    <lineage>
        <taxon>Eukaryota</taxon>
        <taxon>Fungi</taxon>
        <taxon>Dikarya</taxon>
        <taxon>Basidiomycota</taxon>
        <taxon>Agaricomycotina</taxon>
        <taxon>Agaricomycetes</taxon>
        <taxon>Agaricomycetidae</taxon>
        <taxon>Boletales</taxon>
        <taxon>Sclerodermatineae</taxon>
        <taxon>Pisolithaceae</taxon>
        <taxon>Pisolithus</taxon>
    </lineage>
</organism>
<evidence type="ECO:0000313" key="4">
    <source>
        <dbReference type="EMBL" id="KIN95122.1"/>
    </source>
</evidence>
<feature type="chain" id="PRO_5002165771" evidence="3">
    <location>
        <begin position="25"/>
        <end position="259"/>
    </location>
</feature>
<keyword evidence="2" id="KW-1133">Transmembrane helix</keyword>
<name>A0A0C3IDJ0_PISTI</name>
<gene>
    <name evidence="4" type="ORF">M404DRAFT_332870</name>
</gene>
<dbReference type="InParanoid" id="A0A0C3IDJ0"/>
<feature type="signal peptide" evidence="3">
    <location>
        <begin position="1"/>
        <end position="24"/>
    </location>
</feature>
<evidence type="ECO:0000256" key="1">
    <source>
        <dbReference type="SAM" id="MobiDB-lite"/>
    </source>
</evidence>
<dbReference type="OrthoDB" id="3265603at2759"/>
<keyword evidence="2" id="KW-0472">Membrane</keyword>
<accession>A0A0C3IDJ0</accession>
<keyword evidence="5" id="KW-1185">Reference proteome</keyword>
<reference evidence="4 5" key="1">
    <citation type="submission" date="2014-04" db="EMBL/GenBank/DDBJ databases">
        <authorList>
            <consortium name="DOE Joint Genome Institute"/>
            <person name="Kuo A."/>
            <person name="Kohler A."/>
            <person name="Costa M.D."/>
            <person name="Nagy L.G."/>
            <person name="Floudas D."/>
            <person name="Copeland A."/>
            <person name="Barry K.W."/>
            <person name="Cichocki N."/>
            <person name="Veneault-Fourrey C."/>
            <person name="LaButti K."/>
            <person name="Lindquist E.A."/>
            <person name="Lipzen A."/>
            <person name="Lundell T."/>
            <person name="Morin E."/>
            <person name="Murat C."/>
            <person name="Sun H."/>
            <person name="Tunlid A."/>
            <person name="Henrissat B."/>
            <person name="Grigoriev I.V."/>
            <person name="Hibbett D.S."/>
            <person name="Martin F."/>
            <person name="Nordberg H.P."/>
            <person name="Cantor M.N."/>
            <person name="Hua S.X."/>
        </authorList>
    </citation>
    <scope>NUCLEOTIDE SEQUENCE [LARGE SCALE GENOMIC DNA]</scope>
    <source>
        <strain evidence="4 5">Marx 270</strain>
    </source>
</reference>
<feature type="compositionally biased region" description="Polar residues" evidence="1">
    <location>
        <begin position="148"/>
        <end position="157"/>
    </location>
</feature>
<dbReference type="Proteomes" id="UP000054217">
    <property type="component" value="Unassembled WGS sequence"/>
</dbReference>
<feature type="compositionally biased region" description="Basic and acidic residues" evidence="1">
    <location>
        <begin position="118"/>
        <end position="127"/>
    </location>
</feature>
<protein>
    <submittedName>
        <fullName evidence="4">Uncharacterized protein</fullName>
    </submittedName>
</protein>
<keyword evidence="2" id="KW-0812">Transmembrane</keyword>
<proteinExistence type="predicted"/>